<dbReference type="Ensembl" id="ENSMMDT00005042053.1">
    <property type="protein sequence ID" value="ENSMMDP00005041214.1"/>
    <property type="gene ID" value="ENSMMDG00005019046.1"/>
</dbReference>
<dbReference type="InParanoid" id="A0A668A060"/>
<dbReference type="Proteomes" id="UP000472263">
    <property type="component" value="Chromosome 2"/>
</dbReference>
<reference evidence="1" key="2">
    <citation type="submission" date="2025-08" db="UniProtKB">
        <authorList>
            <consortium name="Ensembl"/>
        </authorList>
    </citation>
    <scope>IDENTIFICATION</scope>
</reference>
<sequence>MRCGSGWGGSTPEGLFIKNPKQTCVAVQPYFQLKEGLFAVPDPLHSFWRGAVPVQRSFSLQGEPGESNWRICDTHIGGTTTTVYIKRTEQYSSTKDPYF</sequence>
<organism evidence="1 2">
    <name type="scientific">Myripristis murdjan</name>
    <name type="common">pinecone soldierfish</name>
    <dbReference type="NCBI Taxonomy" id="586833"/>
    <lineage>
        <taxon>Eukaryota</taxon>
        <taxon>Metazoa</taxon>
        <taxon>Chordata</taxon>
        <taxon>Craniata</taxon>
        <taxon>Vertebrata</taxon>
        <taxon>Euteleostomi</taxon>
        <taxon>Actinopterygii</taxon>
        <taxon>Neopterygii</taxon>
        <taxon>Teleostei</taxon>
        <taxon>Neoteleostei</taxon>
        <taxon>Acanthomorphata</taxon>
        <taxon>Holocentriformes</taxon>
        <taxon>Holocentridae</taxon>
        <taxon>Myripristis</taxon>
    </lineage>
</organism>
<evidence type="ECO:0000313" key="2">
    <source>
        <dbReference type="Proteomes" id="UP000472263"/>
    </source>
</evidence>
<reference evidence="1" key="1">
    <citation type="submission" date="2019-06" db="EMBL/GenBank/DDBJ databases">
        <authorList>
            <consortium name="Wellcome Sanger Institute Data Sharing"/>
        </authorList>
    </citation>
    <scope>NUCLEOTIDE SEQUENCE [LARGE SCALE GENOMIC DNA]</scope>
</reference>
<evidence type="ECO:0000313" key="1">
    <source>
        <dbReference type="Ensembl" id="ENSMMDP00005041214.1"/>
    </source>
</evidence>
<reference evidence="1" key="3">
    <citation type="submission" date="2025-09" db="UniProtKB">
        <authorList>
            <consortium name="Ensembl"/>
        </authorList>
    </citation>
    <scope>IDENTIFICATION</scope>
</reference>
<keyword evidence="2" id="KW-1185">Reference proteome</keyword>
<protein>
    <submittedName>
        <fullName evidence="1">Uncharacterized protein</fullName>
    </submittedName>
</protein>
<name>A0A668A060_9TELE</name>
<proteinExistence type="predicted"/>
<accession>A0A668A060</accession>
<dbReference type="AlphaFoldDB" id="A0A668A060"/>